<dbReference type="SUPFAM" id="SSF56112">
    <property type="entry name" value="Protein kinase-like (PK-like)"/>
    <property type="match status" value="1"/>
</dbReference>
<dbReference type="AlphaFoldDB" id="A0A8I1DGM3"/>
<dbReference type="RefSeq" id="WP_181732727.1">
    <property type="nucleotide sequence ID" value="NZ_JACEIR010000011.1"/>
</dbReference>
<keyword evidence="4" id="KW-1185">Reference proteome</keyword>
<evidence type="ECO:0000313" key="3">
    <source>
        <dbReference type="EMBL" id="MBH8596041.1"/>
    </source>
</evidence>
<dbReference type="PANTHER" id="PTHR21064">
    <property type="entry name" value="AMINOGLYCOSIDE PHOSPHOTRANSFERASE DOMAIN-CONTAINING PROTEIN-RELATED"/>
    <property type="match status" value="1"/>
</dbReference>
<evidence type="ECO:0000259" key="2">
    <source>
        <dbReference type="Pfam" id="PF01636"/>
    </source>
</evidence>
<dbReference type="InterPro" id="IPR050249">
    <property type="entry name" value="Pseudomonas-type_ThrB"/>
</dbReference>
<feature type="domain" description="Aminoglycoside phosphotransferase" evidence="2">
    <location>
        <begin position="23"/>
        <end position="234"/>
    </location>
</feature>
<dbReference type="PANTHER" id="PTHR21064:SF6">
    <property type="entry name" value="AMINOGLYCOSIDE PHOSPHOTRANSFERASE DOMAIN-CONTAINING PROTEIN"/>
    <property type="match status" value="1"/>
</dbReference>
<dbReference type="GO" id="GO:0009088">
    <property type="term" value="P:threonine biosynthetic process"/>
    <property type="evidence" value="ECO:0007669"/>
    <property type="project" value="TreeGrafter"/>
</dbReference>
<reference evidence="3 4" key="1">
    <citation type="submission" date="2020-12" db="EMBL/GenBank/DDBJ databases">
        <title>WGS of Thermoactinomyces spp.</title>
        <authorList>
            <person name="Cheng K."/>
        </authorList>
    </citation>
    <scope>NUCLEOTIDE SEQUENCE [LARGE SCALE GENOMIC DNA]</scope>
    <source>
        <strain evidence="4">CICC 10671\DSM 43846</strain>
    </source>
</reference>
<dbReference type="Proteomes" id="UP000633619">
    <property type="component" value="Unassembled WGS sequence"/>
</dbReference>
<dbReference type="EMBL" id="JAECVW010000009">
    <property type="protein sequence ID" value="MBH8596041.1"/>
    <property type="molecule type" value="Genomic_DNA"/>
</dbReference>
<sequence length="319" mass="38154">MWKKEIVQEACRKFQGNADSLRFLGGFHQNVYEYERDGERFILKLIPIARKDESQLNLKLQWISYLRSHGVRLPETVLSENGRPVETIIRLPIPCCIISYKKEKGEKIHASNPYVWNPRLLRRIGQTMGKIHSLSSRFSQRADIPAYEEWNEGEIFYRDFSFVDGWIADRFSLFLQKVRSFPKNSQSYGLIHNDFQPGGFLVDPHDQVILFDFKHIKYHFFTYEIATLLFHALEGFPEKNHETLKDSFLHSLMEGYFLEHHLEDGWQEQVDFFLEYRLFFLYISLLTLIPTEKLNHWQKEQLVRLKSRLEKRQFLVRTE</sequence>
<proteinExistence type="inferred from homology"/>
<evidence type="ECO:0000256" key="1">
    <source>
        <dbReference type="ARBA" id="ARBA00038240"/>
    </source>
</evidence>
<dbReference type="InterPro" id="IPR002575">
    <property type="entry name" value="Aminoglycoside_PTrfase"/>
</dbReference>
<gene>
    <name evidence="3" type="ORF">I8U20_11955</name>
</gene>
<name>A0A8I1DGM3_THEIN</name>
<accession>A0A8I1DGM3</accession>
<comment type="caution">
    <text evidence="3">The sequence shown here is derived from an EMBL/GenBank/DDBJ whole genome shotgun (WGS) entry which is preliminary data.</text>
</comment>
<dbReference type="InterPro" id="IPR011009">
    <property type="entry name" value="Kinase-like_dom_sf"/>
</dbReference>
<dbReference type="Gene3D" id="3.90.1200.10">
    <property type="match status" value="1"/>
</dbReference>
<keyword evidence="3" id="KW-0808">Transferase</keyword>
<comment type="similarity">
    <text evidence="1">Belongs to the pseudomonas-type ThrB family.</text>
</comment>
<evidence type="ECO:0000313" key="4">
    <source>
        <dbReference type="Proteomes" id="UP000633619"/>
    </source>
</evidence>
<dbReference type="GO" id="GO:0004413">
    <property type="term" value="F:homoserine kinase activity"/>
    <property type="evidence" value="ECO:0007669"/>
    <property type="project" value="TreeGrafter"/>
</dbReference>
<dbReference type="Pfam" id="PF01636">
    <property type="entry name" value="APH"/>
    <property type="match status" value="1"/>
</dbReference>
<organism evidence="3 4">
    <name type="scientific">Thermoactinomyces intermedius</name>
    <dbReference type="NCBI Taxonomy" id="2024"/>
    <lineage>
        <taxon>Bacteria</taxon>
        <taxon>Bacillati</taxon>
        <taxon>Bacillota</taxon>
        <taxon>Bacilli</taxon>
        <taxon>Bacillales</taxon>
        <taxon>Thermoactinomycetaceae</taxon>
        <taxon>Thermoactinomyces</taxon>
    </lineage>
</organism>
<protein>
    <submittedName>
        <fullName evidence="3">Phosphotransferase</fullName>
    </submittedName>
</protein>